<reference evidence="3 4" key="1">
    <citation type="submission" date="2020-03" db="EMBL/GenBank/DDBJ databases">
        <title>Sequencing the genomes of 1000 actinobacteria strains.</title>
        <authorList>
            <person name="Klenk H.-P."/>
        </authorList>
    </citation>
    <scope>NUCLEOTIDE SEQUENCE [LARGE SCALE GENOMIC DNA]</scope>
    <source>
        <strain evidence="3 4">DSM 45685</strain>
    </source>
</reference>
<sequence length="705" mass="75329">MPQDRQWPESHSEQTDVLPVVPPRPEGGGAQHGNEHAQHGNETTQHIPQTPGESATPGSTTPGSTTPGPAAQNYATQSSTAQDPTTQNYAAQNYATQNYATQNFAAADSPTRDLRPVGDATQSTQSSQSTPAEQAARAAQALKEWLRSKPALVAGAVLGALVLIYGLDVLVTNGDVPRGVTVAGVEVGGLSHTEAEDLLRKQLEPRMNQPVAFVAGDVRDQFEPKEAGLRLDWKATLEQAGDQPLNPFTRIASFFTTTEVGVVTQAEPNQLENAMAALRNKIDRKPAEGNIVFEGATPVPVEPKKGQELDVERARATILAHWVSGQRLTLPVRSTPVTITPEAVQTAMEQIAKPAVSAPVVVHGEGADGSLEPEEIAAGLSFAAENGALVPKLDQKKIVAGVEEELASTEQEGKDATIVFDGDQPRVEPSVDGNQINWGETLKPLAEVLKKPDGRELTALYEKKPAKMTTEDANKLGIKEVISEFTTGGFAADSGVNIRRVAEQVNGAIVKPGETFSLNGHTGPRTKAQGYVEAGIIDHGAPGKAVGGGISQFATTLYNASYFAGMTDAGHKEHSYYISRYPEGREATVFQNPDGSSVIDLRFTNDSPTGVAIQTIWTPSSITVRMWGTKHYDVQSVTGDRTNFVQPQTTEGPKEDCVPSEGAPGFTVTDTRIIRDASTGAEIRSESRTVKYNPQNKIVCKKRDD</sequence>
<protein>
    <submittedName>
        <fullName evidence="3">Vancomycin resistance protein YoaR</fullName>
    </submittedName>
</protein>
<dbReference type="EMBL" id="JAAOYM010000001">
    <property type="protein sequence ID" value="NIJ11138.1"/>
    <property type="molecule type" value="Genomic_DNA"/>
</dbReference>
<dbReference type="Pfam" id="PF04294">
    <property type="entry name" value="VanW"/>
    <property type="match status" value="1"/>
</dbReference>
<dbReference type="PANTHER" id="PTHR35788">
    <property type="entry name" value="EXPORTED PROTEIN-RELATED"/>
    <property type="match status" value="1"/>
</dbReference>
<dbReference type="InterPro" id="IPR022029">
    <property type="entry name" value="YoaR-like_PG-bd"/>
</dbReference>
<evidence type="ECO:0000256" key="1">
    <source>
        <dbReference type="SAM" id="MobiDB-lite"/>
    </source>
</evidence>
<dbReference type="RefSeq" id="WP_167168033.1">
    <property type="nucleotide sequence ID" value="NZ_JAAOYM010000001.1"/>
</dbReference>
<comment type="caution">
    <text evidence="3">The sequence shown here is derived from an EMBL/GenBank/DDBJ whole genome shotgun (WGS) entry which is preliminary data.</text>
</comment>
<feature type="compositionally biased region" description="Low complexity" evidence="1">
    <location>
        <begin position="50"/>
        <end position="71"/>
    </location>
</feature>
<feature type="compositionally biased region" description="Polar residues" evidence="1">
    <location>
        <begin position="73"/>
        <end position="84"/>
    </location>
</feature>
<dbReference type="Proteomes" id="UP000545493">
    <property type="component" value="Unassembled WGS sequence"/>
</dbReference>
<feature type="domain" description="YoaR-like putative peptidoglycan binding" evidence="2">
    <location>
        <begin position="223"/>
        <end position="325"/>
    </location>
</feature>
<accession>A0A7X5ZPU3</accession>
<feature type="compositionally biased region" description="Low complexity" evidence="1">
    <location>
        <begin position="120"/>
        <end position="135"/>
    </location>
</feature>
<feature type="region of interest" description="Disordered" evidence="1">
    <location>
        <begin position="1"/>
        <end position="84"/>
    </location>
</feature>
<feature type="region of interest" description="Disordered" evidence="1">
    <location>
        <begin position="107"/>
        <end position="135"/>
    </location>
</feature>
<feature type="domain" description="YoaR-like putative peptidoglycan binding" evidence="2">
    <location>
        <begin position="380"/>
        <end position="456"/>
    </location>
</feature>
<keyword evidence="4" id="KW-1185">Reference proteome</keyword>
<feature type="compositionally biased region" description="Basic and acidic residues" evidence="1">
    <location>
        <begin position="1"/>
        <end position="14"/>
    </location>
</feature>
<dbReference type="InterPro" id="IPR052913">
    <property type="entry name" value="Glycopeptide_resist_protein"/>
</dbReference>
<dbReference type="AlphaFoldDB" id="A0A7X5ZPU3"/>
<dbReference type="PANTHER" id="PTHR35788:SF1">
    <property type="entry name" value="EXPORTED PROTEIN"/>
    <property type="match status" value="1"/>
</dbReference>
<name>A0A7X5ZPU3_9PSEU</name>
<evidence type="ECO:0000313" key="4">
    <source>
        <dbReference type="Proteomes" id="UP000545493"/>
    </source>
</evidence>
<dbReference type="Pfam" id="PF12229">
    <property type="entry name" value="PG_binding_4"/>
    <property type="match status" value="2"/>
</dbReference>
<organism evidence="3 4">
    <name type="scientific">Saccharomonospora amisosensis</name>
    <dbReference type="NCBI Taxonomy" id="1128677"/>
    <lineage>
        <taxon>Bacteria</taxon>
        <taxon>Bacillati</taxon>
        <taxon>Actinomycetota</taxon>
        <taxon>Actinomycetes</taxon>
        <taxon>Pseudonocardiales</taxon>
        <taxon>Pseudonocardiaceae</taxon>
        <taxon>Saccharomonospora</taxon>
    </lineage>
</organism>
<dbReference type="InterPro" id="IPR007391">
    <property type="entry name" value="Vancomycin_resist_VanW"/>
</dbReference>
<evidence type="ECO:0000259" key="2">
    <source>
        <dbReference type="Pfam" id="PF12229"/>
    </source>
</evidence>
<proteinExistence type="predicted"/>
<gene>
    <name evidence="3" type="ORF">FHU38_001482</name>
</gene>
<evidence type="ECO:0000313" key="3">
    <source>
        <dbReference type="EMBL" id="NIJ11138.1"/>
    </source>
</evidence>